<protein>
    <recommendedName>
        <fullName evidence="1">Heterokaryon incompatibility domain-containing protein</fullName>
    </recommendedName>
</protein>
<gene>
    <name evidence="2" type="ORF">FOVG_18459</name>
</gene>
<reference evidence="2" key="2">
    <citation type="submission" date="2012-05" db="EMBL/GenBank/DDBJ databases">
        <title>Annotation of the Genome Sequence of Fusarium oxysporum HDV247.</title>
        <authorList>
            <consortium name="The Broad Institute Genomics Platform"/>
            <person name="Ma L.-J."/>
            <person name="Corby-Kistler H."/>
            <person name="Broz K."/>
            <person name="Gale L.R."/>
            <person name="Jonkers W."/>
            <person name="O'Donnell K."/>
            <person name="Ploetz R."/>
            <person name="Steinberg C."/>
            <person name="Schwartz D.C."/>
            <person name="VanEtten H."/>
            <person name="Zhou S."/>
            <person name="Young S.K."/>
            <person name="Zeng Q."/>
            <person name="Gargeya S."/>
            <person name="Fitzgerald M."/>
            <person name="Abouelleil A."/>
            <person name="Alvarado L."/>
            <person name="Chapman S.B."/>
            <person name="Gainer-Dewar J."/>
            <person name="Goldberg J."/>
            <person name="Griggs A."/>
            <person name="Gujja S."/>
            <person name="Hansen M."/>
            <person name="Howarth C."/>
            <person name="Imamovic A."/>
            <person name="Ireland A."/>
            <person name="Larimer J."/>
            <person name="McCowan C."/>
            <person name="Murphy C."/>
            <person name="Pearson M."/>
            <person name="Poon T.W."/>
            <person name="Priest M."/>
            <person name="Roberts A."/>
            <person name="Saif S."/>
            <person name="Shea T."/>
            <person name="Sykes S."/>
            <person name="Wortman J."/>
            <person name="Nusbaum C."/>
            <person name="Birren B."/>
        </authorList>
    </citation>
    <scope>NUCLEOTIDE SEQUENCE</scope>
    <source>
        <strain evidence="2">HDV247</strain>
    </source>
</reference>
<dbReference type="AlphaFoldDB" id="W9NBE7"/>
<evidence type="ECO:0000313" key="2">
    <source>
        <dbReference type="EMBL" id="EXA30108.1"/>
    </source>
</evidence>
<dbReference type="Pfam" id="PF06985">
    <property type="entry name" value="HET"/>
    <property type="match status" value="1"/>
</dbReference>
<accession>W9NBE7</accession>
<sequence length="857" mass="96033">MSQTVPQYAALGFNHRDSAICRVCQAVPFDRLPAEEEAAYPHHASLDDLWTSASKCALCALLVQAIDEETRRSGAEQHRSGVFLGDFAAALQAQGFSNPVTGYVESVQRFQNITLDVNGTDLVVRDLARHQAATFTTVSLSKYGVTVAEPAKPPPQPAQPVPSGLAANPPPRPWVYGNWWLLDQPDESTGPVRKDDYYRLQLIGIGVRLTEKPVPHTCKMYDRSVVHLRGSCLRVFTEPGDPSAQHVPGRIRELFSGSLKARDLIRFWTQNCDSGHNCQQKDAPVLPTRVLDLGSVLEFKTVRLWETGGAKGQYLALSHSWGGADILTTKRQTLQAHSAGIQIKKLPQTFLDAVQIALGLGLRYVWIDSLCIIQDDFSDWEHEAPRMADVYHGAYLTVSASHALNALEGCFPRFRMFEYQPMDTLSTGFAEKCHHGDFVPVETSISFRRPSKLFFHKNWMPPSEMANPTVYRVGNCGKKCDPIALETLSSRAWTLQERLLSPRVLHFGREQMYWECEHCFIAEDGARFDPTIFSLDRVLQAQRLQPDARNEAEFFSFKPEALLPSEEDGRFKGGWLHIVSDFSRRRLTYGDDKLPALSGLASIIASKTGDTYLCGLWERHIYQDLCWKIRQLKDAELETMLWDMRLEPGRDINTPNVKEIGIVLRDTSKPLEIKRVSERAPSWSWASMDAPVSFGQIQGDRITAKLVNHQVKPSTKDKFGRVSSGFLILQAPLFPLQRRDLKDSTDSVRDLFDKDHPSETPVQIHRGRETAAGFAVFDVDVVFPCSALFLDSAYALVVQATGHQEREFRRVGLAKFIPTQSQANETAQGDLGVLVATHKHAQGPITADDELCLVRLV</sequence>
<dbReference type="Proteomes" id="UP000030751">
    <property type="component" value="Unassembled WGS sequence"/>
</dbReference>
<dbReference type="OrthoDB" id="47007at2759"/>
<proteinExistence type="predicted"/>
<dbReference type="InterPro" id="IPR010730">
    <property type="entry name" value="HET"/>
</dbReference>
<organism evidence="2">
    <name type="scientific">Fusarium oxysporum f. sp. pisi HDV247</name>
    <dbReference type="NCBI Taxonomy" id="1080344"/>
    <lineage>
        <taxon>Eukaryota</taxon>
        <taxon>Fungi</taxon>
        <taxon>Dikarya</taxon>
        <taxon>Ascomycota</taxon>
        <taxon>Pezizomycotina</taxon>
        <taxon>Sordariomycetes</taxon>
        <taxon>Hypocreomycetidae</taxon>
        <taxon>Hypocreales</taxon>
        <taxon>Nectriaceae</taxon>
        <taxon>Fusarium</taxon>
        <taxon>Fusarium oxysporum species complex</taxon>
    </lineage>
</organism>
<dbReference type="PANTHER" id="PTHR33112:SF16">
    <property type="entry name" value="HETEROKARYON INCOMPATIBILITY DOMAIN-CONTAINING PROTEIN"/>
    <property type="match status" value="1"/>
</dbReference>
<dbReference type="EMBL" id="JH651068">
    <property type="protein sequence ID" value="EXA30108.1"/>
    <property type="molecule type" value="Genomic_DNA"/>
</dbReference>
<evidence type="ECO:0000259" key="1">
    <source>
        <dbReference type="Pfam" id="PF06985"/>
    </source>
</evidence>
<name>W9NBE7_FUSOX</name>
<dbReference type="HOGENOM" id="CLU_002639_3_2_1"/>
<feature type="domain" description="Heterokaryon incompatibility" evidence="1">
    <location>
        <begin position="314"/>
        <end position="497"/>
    </location>
</feature>
<reference evidence="2" key="1">
    <citation type="submission" date="2011-10" db="EMBL/GenBank/DDBJ databases">
        <title>The Genome Sequence of Fusarium oxysporum HDV247.</title>
        <authorList>
            <consortium name="The Broad Institute Genome Sequencing Platform"/>
            <person name="Ma L.-J."/>
            <person name="Gale L.R."/>
            <person name="Schwartz D.C."/>
            <person name="Zhou S."/>
            <person name="Corby-Kistler H."/>
            <person name="Young S.K."/>
            <person name="Zeng Q."/>
            <person name="Gargeya S."/>
            <person name="Fitzgerald M."/>
            <person name="Haas B."/>
            <person name="Abouelleil A."/>
            <person name="Alvarado L."/>
            <person name="Arachchi H.M."/>
            <person name="Berlin A."/>
            <person name="Brown A."/>
            <person name="Chapman S.B."/>
            <person name="Chen Z."/>
            <person name="Dunbar C."/>
            <person name="Freedman E."/>
            <person name="Gearin G."/>
            <person name="Goldberg J."/>
            <person name="Griggs A."/>
            <person name="Gujja S."/>
            <person name="Heiman D."/>
            <person name="Howarth C."/>
            <person name="Larson L."/>
            <person name="Lui A."/>
            <person name="MacDonald P.J.P."/>
            <person name="Montmayeur A."/>
            <person name="Murphy C."/>
            <person name="Neiman D."/>
            <person name="Pearson M."/>
            <person name="Priest M."/>
            <person name="Roberts A."/>
            <person name="Saif S."/>
            <person name="Shea T."/>
            <person name="Shenoy N."/>
            <person name="Sisk P."/>
            <person name="Stolte C."/>
            <person name="Sykes S."/>
            <person name="Wortman J."/>
            <person name="Nusbaum C."/>
            <person name="Birren B."/>
        </authorList>
    </citation>
    <scope>NUCLEOTIDE SEQUENCE [LARGE SCALE GENOMIC DNA]</scope>
    <source>
        <strain evidence="2">HDV247</strain>
    </source>
</reference>
<dbReference type="PANTHER" id="PTHR33112">
    <property type="entry name" value="DOMAIN PROTEIN, PUTATIVE-RELATED"/>
    <property type="match status" value="1"/>
</dbReference>